<evidence type="ECO:0000313" key="1">
    <source>
        <dbReference type="EMBL" id="CAB4141973.1"/>
    </source>
</evidence>
<dbReference type="EMBL" id="LR796403">
    <property type="protein sequence ID" value="CAB4141973.1"/>
    <property type="molecule type" value="Genomic_DNA"/>
</dbReference>
<name>A0A6J5M9G3_9CAUD</name>
<proteinExistence type="predicted"/>
<organism evidence="1">
    <name type="scientific">uncultured Caudovirales phage</name>
    <dbReference type="NCBI Taxonomy" id="2100421"/>
    <lineage>
        <taxon>Viruses</taxon>
        <taxon>Duplodnaviria</taxon>
        <taxon>Heunggongvirae</taxon>
        <taxon>Uroviricota</taxon>
        <taxon>Caudoviricetes</taxon>
        <taxon>Peduoviridae</taxon>
        <taxon>Maltschvirus</taxon>
        <taxon>Maltschvirus maltsch</taxon>
    </lineage>
</organism>
<sequence>MVTLELTRQEAELLVNAINSINYSGDIASRNQVFGYIQAILNLQAKINNQLFPEANTVAEPQEEVAE</sequence>
<reference evidence="1" key="1">
    <citation type="submission" date="2020-04" db="EMBL/GenBank/DDBJ databases">
        <authorList>
            <person name="Chiriac C."/>
            <person name="Salcher M."/>
            <person name="Ghai R."/>
            <person name="Kavagutti S V."/>
        </authorList>
    </citation>
    <scope>NUCLEOTIDE SEQUENCE</scope>
</reference>
<gene>
    <name evidence="1" type="ORF">UFOVP423_7</name>
</gene>
<accession>A0A6J5M9G3</accession>
<protein>
    <submittedName>
        <fullName evidence="1">Uncharacterized protein</fullName>
    </submittedName>
</protein>